<dbReference type="AlphaFoldDB" id="A0A544TDH1"/>
<comment type="caution">
    <text evidence="1">The sequence shown here is derived from an EMBL/GenBank/DDBJ whole genome shotgun (WGS) entry which is preliminary data.</text>
</comment>
<dbReference type="OrthoDB" id="9777460at2"/>
<keyword evidence="2" id="KW-1185">Reference proteome</keyword>
<organism evidence="1 2">
    <name type="scientific">Psychrobacillus vulpis</name>
    <dbReference type="NCBI Taxonomy" id="2325572"/>
    <lineage>
        <taxon>Bacteria</taxon>
        <taxon>Bacillati</taxon>
        <taxon>Bacillota</taxon>
        <taxon>Bacilli</taxon>
        <taxon>Bacillales</taxon>
        <taxon>Bacillaceae</taxon>
        <taxon>Psychrobacillus</taxon>
    </lineage>
</organism>
<proteinExistence type="predicted"/>
<dbReference type="RefSeq" id="WP_142644319.1">
    <property type="nucleotide sequence ID" value="NZ_VDGI01000049.1"/>
</dbReference>
<evidence type="ECO:0000313" key="2">
    <source>
        <dbReference type="Proteomes" id="UP000316626"/>
    </source>
</evidence>
<protein>
    <submittedName>
        <fullName evidence="1">Uncharacterized protein</fullName>
    </submittedName>
</protein>
<gene>
    <name evidence="1" type="ORF">FG384_19325</name>
</gene>
<sequence>MTCFTNEDVRDDIFEAITIILGFNILDFSQIELGYMNLKWKIKTEIGGLFVKQYNKTRYPEQMELW</sequence>
<reference evidence="1 2" key="1">
    <citation type="submission" date="2019-06" db="EMBL/GenBank/DDBJ databases">
        <title>Psychrobacillus vulpis sp. nov., a new species isolated from feces of a red fox that inhabits in The Tablas de Daimiel Natural Park, Albacete, Spain.</title>
        <authorList>
            <person name="Rodriguez M."/>
            <person name="Reina J.C."/>
            <person name="Bejar V."/>
            <person name="Llamas I."/>
        </authorList>
    </citation>
    <scope>NUCLEOTIDE SEQUENCE [LARGE SCALE GENOMIC DNA]</scope>
    <source>
        <strain evidence="1 2">Z8</strain>
    </source>
</reference>
<dbReference type="EMBL" id="VDGI01000049">
    <property type="protein sequence ID" value="TQR15495.1"/>
    <property type="molecule type" value="Genomic_DNA"/>
</dbReference>
<name>A0A544TDH1_9BACI</name>
<dbReference type="Proteomes" id="UP000316626">
    <property type="component" value="Unassembled WGS sequence"/>
</dbReference>
<evidence type="ECO:0000313" key="1">
    <source>
        <dbReference type="EMBL" id="TQR15495.1"/>
    </source>
</evidence>
<accession>A0A544TDH1</accession>